<dbReference type="InterPro" id="IPR011990">
    <property type="entry name" value="TPR-like_helical_dom_sf"/>
</dbReference>
<dbReference type="EMBL" id="CP162599">
    <property type="protein sequence ID" value="XDK31501.1"/>
    <property type="molecule type" value="Genomic_DNA"/>
</dbReference>
<evidence type="ECO:0000313" key="1">
    <source>
        <dbReference type="EMBL" id="XDK31501.1"/>
    </source>
</evidence>
<dbReference type="RefSeq" id="WP_368652228.1">
    <property type="nucleotide sequence ID" value="NZ_CP162599.1"/>
</dbReference>
<dbReference type="Gene3D" id="1.25.40.10">
    <property type="entry name" value="Tetratricopeptide repeat domain"/>
    <property type="match status" value="1"/>
</dbReference>
<accession>A0AB39HH19</accession>
<organism evidence="1">
    <name type="scientific">Ornithinibacillus sp. 4-3</name>
    <dbReference type="NCBI Taxonomy" id="3231488"/>
    <lineage>
        <taxon>Bacteria</taxon>
        <taxon>Bacillati</taxon>
        <taxon>Bacillota</taxon>
        <taxon>Bacilli</taxon>
        <taxon>Bacillales</taxon>
        <taxon>Bacillaceae</taxon>
        <taxon>Ornithinibacillus</taxon>
    </lineage>
</organism>
<evidence type="ECO:0008006" key="2">
    <source>
        <dbReference type="Google" id="ProtNLM"/>
    </source>
</evidence>
<name>A0AB39HH19_9BACI</name>
<dbReference type="SUPFAM" id="SSF116965">
    <property type="entry name" value="Hypothetical protein MPN330"/>
    <property type="match status" value="1"/>
</dbReference>
<proteinExistence type="predicted"/>
<dbReference type="SUPFAM" id="SSF48452">
    <property type="entry name" value="TPR-like"/>
    <property type="match status" value="1"/>
</dbReference>
<sequence>MDSKQDKNKVVLFPKWQENLEEESLADIKAKNYNAALNKIDELLHYKIRTHAILTGKLICLMELGRYTEAIALCEEILDEQDSHYYEYLFLYVNLLFQANELELLIEQIDYERNKEDLPFEFRAQFDSMYTLSKSMLEDKKQENALAYEKELQELITTENYLKQWLLVEKLRQAEQTVKPFLYEALMNPTIHPVVKTAILFWLKEQQVTEEFPVVKFHVERIFHPEELVDVEEHSFFKEVLIYLTITEQENPTLYALIIRQLYRFLYVRYPFFPALDEAKAYADALSLSIKESLADVELQEETNEKKQKYITEIHHAEAIYLSIIEE</sequence>
<reference evidence="1" key="1">
    <citation type="submission" date="2024-07" db="EMBL/GenBank/DDBJ databases">
        <title>Halotolerant mesophilic bacterium Ornithinibacillus sp. 4-3, sp. nov., isolated from soil.</title>
        <authorList>
            <person name="Sidarenka A.V."/>
            <person name="Guliayeva D.E."/>
            <person name="Leanovich S.I."/>
            <person name="Hileuskaya K.S."/>
            <person name="Akhremchuk A.E."/>
            <person name="Sikolenko M.A."/>
            <person name="Valentovich L.N."/>
        </authorList>
    </citation>
    <scope>NUCLEOTIDE SEQUENCE</scope>
    <source>
        <strain evidence="1">4-3</strain>
    </source>
</reference>
<gene>
    <name evidence="1" type="ORF">AB4Y30_10725</name>
</gene>
<protein>
    <recommendedName>
        <fullName evidence="2">Tetratricopeptide repeat-containing protein</fullName>
    </recommendedName>
</protein>
<dbReference type="AlphaFoldDB" id="A0AB39HH19"/>